<dbReference type="Proteomes" id="UP001162131">
    <property type="component" value="Unassembled WGS sequence"/>
</dbReference>
<evidence type="ECO:0008006" key="7">
    <source>
        <dbReference type="Google" id="ProtNLM"/>
    </source>
</evidence>
<dbReference type="SUPFAM" id="SSF56059">
    <property type="entry name" value="Glutathione synthetase ATP-binding domain-like"/>
    <property type="match status" value="1"/>
</dbReference>
<dbReference type="GO" id="GO:0015631">
    <property type="term" value="F:tubulin binding"/>
    <property type="evidence" value="ECO:0007669"/>
    <property type="project" value="TreeGrafter"/>
</dbReference>
<reference evidence="5" key="1">
    <citation type="submission" date="2021-09" db="EMBL/GenBank/DDBJ databases">
        <authorList>
            <consortium name="AG Swart"/>
            <person name="Singh M."/>
            <person name="Singh A."/>
            <person name="Seah K."/>
            <person name="Emmerich C."/>
        </authorList>
    </citation>
    <scope>NUCLEOTIDE SEQUENCE</scope>
    <source>
        <strain evidence="5">ATCC30299</strain>
    </source>
</reference>
<dbReference type="PROSITE" id="PS51221">
    <property type="entry name" value="TTL"/>
    <property type="match status" value="1"/>
</dbReference>
<comment type="caution">
    <text evidence="5">The sequence shown here is derived from an EMBL/GenBank/DDBJ whole genome shotgun (WGS) entry which is preliminary data.</text>
</comment>
<dbReference type="GO" id="GO:0005524">
    <property type="term" value="F:ATP binding"/>
    <property type="evidence" value="ECO:0007669"/>
    <property type="project" value="UniProtKB-KW"/>
</dbReference>
<keyword evidence="1" id="KW-0436">Ligase</keyword>
<dbReference type="AlphaFoldDB" id="A0AAU9JH36"/>
<protein>
    <recommendedName>
        <fullName evidence="7">Tubulin--tyrosine ligase-like protein 9</fullName>
    </recommendedName>
</protein>
<dbReference type="InterPro" id="IPR004344">
    <property type="entry name" value="TTL/TTLL_fam"/>
</dbReference>
<keyword evidence="2" id="KW-0547">Nucleotide-binding</keyword>
<dbReference type="PANTHER" id="PTHR12241">
    <property type="entry name" value="TUBULIN POLYGLUTAMYLASE"/>
    <property type="match status" value="1"/>
</dbReference>
<dbReference type="EMBL" id="CAJZBQ010000036">
    <property type="protein sequence ID" value="CAG9324392.1"/>
    <property type="molecule type" value="Genomic_DNA"/>
</dbReference>
<feature type="transmembrane region" description="Helical" evidence="4">
    <location>
        <begin position="6"/>
        <end position="24"/>
    </location>
</feature>
<name>A0AAU9JH36_9CILI</name>
<dbReference type="GO" id="GO:0070740">
    <property type="term" value="F:tubulin-glutamic acid ligase activity"/>
    <property type="evidence" value="ECO:0007669"/>
    <property type="project" value="TreeGrafter"/>
</dbReference>
<keyword evidence="4" id="KW-0472">Membrane</keyword>
<evidence type="ECO:0000313" key="5">
    <source>
        <dbReference type="EMBL" id="CAG9324392.1"/>
    </source>
</evidence>
<evidence type="ECO:0000313" key="6">
    <source>
        <dbReference type="Proteomes" id="UP001162131"/>
    </source>
</evidence>
<evidence type="ECO:0000256" key="1">
    <source>
        <dbReference type="ARBA" id="ARBA00022598"/>
    </source>
</evidence>
<gene>
    <name evidence="5" type="ORF">BSTOLATCC_MIC36184</name>
</gene>
<keyword evidence="6" id="KW-1185">Reference proteome</keyword>
<organism evidence="5 6">
    <name type="scientific">Blepharisma stoltei</name>
    <dbReference type="NCBI Taxonomy" id="1481888"/>
    <lineage>
        <taxon>Eukaryota</taxon>
        <taxon>Sar</taxon>
        <taxon>Alveolata</taxon>
        <taxon>Ciliophora</taxon>
        <taxon>Postciliodesmatophora</taxon>
        <taxon>Heterotrichea</taxon>
        <taxon>Heterotrichida</taxon>
        <taxon>Blepharismidae</taxon>
        <taxon>Blepharisma</taxon>
    </lineage>
</organism>
<accession>A0AAU9JH36</accession>
<dbReference type="Gene3D" id="3.30.470.20">
    <property type="entry name" value="ATP-grasp fold, B domain"/>
    <property type="match status" value="1"/>
</dbReference>
<evidence type="ECO:0000256" key="3">
    <source>
        <dbReference type="ARBA" id="ARBA00022840"/>
    </source>
</evidence>
<sequence length="513" mass="60418">MKIIKLGIALLLIINCIVCLFLFAEIEPSRTMFRGYSMKSLRYENAPKLPLYSSPAWQDYMSRTSFYEEYQGILDDDEYCNKVSKYQKENPVTFDERGLPTKKYRVAFSDYRNGNLVKDVLKRYGNLVLQRHTIEKYTEGPNEYLTPNINLFFEKTPGWHLKHKIGTHFLCEGQMYNHIPGHEHMINKDEAARNAKEYGEYYADRKQCFDPWTFMPYTLDLSNEVECREFIDGLISETDKSAIKWIKKKSRNSHNAEGVRVVNEKVAEEILKEYGYGDKCGLIEDQFIVQRYVPDPLLIKGRKFDFRIYMLIASVDPLVILYHDGFLRVSVAQYDQSAKESGAHITNTALVKEMLEERNATQAEYEEVMKDQMWTFPQFLSYMQSQGLVEGDWINDYVRPTMRLKMLHLVRMNIERFLWHPRVFELYGVDFMFDSKLHLWFLEVNRSPAMQATTEEKGRIQERLIKETIDLEYALLYKADFDMILKGTGFIKVFDGRLNGMERYQGLLSEECT</sequence>
<dbReference type="GO" id="GO:0000226">
    <property type="term" value="P:microtubule cytoskeleton organization"/>
    <property type="evidence" value="ECO:0007669"/>
    <property type="project" value="TreeGrafter"/>
</dbReference>
<evidence type="ECO:0000256" key="4">
    <source>
        <dbReference type="SAM" id="Phobius"/>
    </source>
</evidence>
<keyword evidence="4" id="KW-1133">Transmembrane helix</keyword>
<proteinExistence type="predicted"/>
<dbReference type="GO" id="GO:0036064">
    <property type="term" value="C:ciliary basal body"/>
    <property type="evidence" value="ECO:0007669"/>
    <property type="project" value="TreeGrafter"/>
</dbReference>
<evidence type="ECO:0000256" key="2">
    <source>
        <dbReference type="ARBA" id="ARBA00022741"/>
    </source>
</evidence>
<keyword evidence="3" id="KW-0067">ATP-binding</keyword>
<dbReference type="Pfam" id="PF03133">
    <property type="entry name" value="TTL"/>
    <property type="match status" value="1"/>
</dbReference>
<keyword evidence="4" id="KW-0812">Transmembrane</keyword>